<feature type="region of interest" description="Disordered" evidence="10">
    <location>
        <begin position="616"/>
        <end position="639"/>
    </location>
</feature>
<sequence>MLIHQILLTRIIARKAQLVPKTQLGRFWILITFISILCISLQMLGNLQQSCKQEIKHLILQQNINLPQTSQVQKNCNSTLSPHSLNRVPIGHTEAIPTQVSLQRMKQNKALNPTLQMQNDLNYSEENALVDLWWLSYSSKHPKPSLWGSKKVAKDKDWTLPQIKSSKPPPKAAQMNKKRDLGKKMEMVVSSASRSFDSVGGSQQNHPQSTIPKYGRAQSQGKIMKDSLFRQKISLKDPITRSRTPLSPSLTPRLRDGLFSSHEAACTSKTHIFFLKVHKSASSTIMNILFRFGEQRNLTFALPINQNSQLFYPSYFVAEVVEGFTGETSPSFDIMCHHLRFLQTEVQRVMPNDTFYFSIMRNPIHLMESSFSYYKGSSSFFNAKSLDDFLNNTSKFYDPLKTDSQYSRNLMAFDFGFNHNGKASAQHTRLLARVIESQFDLVLIAEYFDESMVLLKDALCWSLDDVMSFPINQQDASYRSSLSPSTIQKIKSWNKLDWELYLHFNRTFWERINQSMSREYLQQEVAALRKRRKQLAKICLQKEQSVHSWNIEDKLLKPFQYGRAKILGYNLRHGLDEATKQACQSFVMPELQYSKRLYERQFPQKALWLSQAKKYSKAHSKKKERPPKSYSQTSEASFF</sequence>
<dbReference type="Proteomes" id="UP000007648">
    <property type="component" value="Unassembled WGS sequence"/>
</dbReference>
<dbReference type="KEGG" id="shr:111719705"/>
<keyword evidence="4 11" id="KW-0812">Transmembrane</keyword>
<evidence type="ECO:0000256" key="9">
    <source>
        <dbReference type="ARBA" id="ARBA00023180"/>
    </source>
</evidence>
<dbReference type="GO" id="GO:0001733">
    <property type="term" value="F:galactosylceramide sulfotransferase activity"/>
    <property type="evidence" value="ECO:0007669"/>
    <property type="project" value="InterPro"/>
</dbReference>
<keyword evidence="6 11" id="KW-1133">Transmembrane helix</keyword>
<proteinExistence type="inferred from homology"/>
<evidence type="ECO:0000313" key="13">
    <source>
        <dbReference type="Proteomes" id="UP000007648"/>
    </source>
</evidence>
<feature type="compositionally biased region" description="Basic residues" evidence="10">
    <location>
        <begin position="616"/>
        <end position="625"/>
    </location>
</feature>
<dbReference type="GO" id="GO:0000139">
    <property type="term" value="C:Golgi membrane"/>
    <property type="evidence" value="ECO:0007669"/>
    <property type="project" value="UniProtKB-SubCell"/>
</dbReference>
<evidence type="ECO:0000256" key="2">
    <source>
        <dbReference type="ARBA" id="ARBA00008124"/>
    </source>
</evidence>
<dbReference type="GO" id="GO:0009247">
    <property type="term" value="P:glycolipid biosynthetic process"/>
    <property type="evidence" value="ECO:0007669"/>
    <property type="project" value="InterPro"/>
</dbReference>
<evidence type="ECO:0000256" key="8">
    <source>
        <dbReference type="ARBA" id="ARBA00023136"/>
    </source>
</evidence>
<feature type="region of interest" description="Disordered" evidence="10">
    <location>
        <begin position="161"/>
        <end position="180"/>
    </location>
</feature>
<dbReference type="InterPro" id="IPR009729">
    <property type="entry name" value="Gal-3-0_sulfotransfrase"/>
</dbReference>
<dbReference type="InterPro" id="IPR027417">
    <property type="entry name" value="P-loop_NTPase"/>
</dbReference>
<keyword evidence="5" id="KW-0735">Signal-anchor</keyword>
<feature type="transmembrane region" description="Helical" evidence="11">
    <location>
        <begin position="24"/>
        <end position="44"/>
    </location>
</feature>
<dbReference type="GeneTree" id="ENSGT00950000182923"/>
<dbReference type="Pfam" id="PF06990">
    <property type="entry name" value="Gal-3-0_sulfotr"/>
    <property type="match status" value="1"/>
</dbReference>
<protein>
    <recommendedName>
        <fullName evidence="14">Galactose-3-O-sulfotransferase 2</fullName>
    </recommendedName>
</protein>
<keyword evidence="9" id="KW-0325">Glycoprotein</keyword>
<dbReference type="PANTHER" id="PTHR14647:SF62">
    <property type="entry name" value="GALACTOSE-3-O-SULFOTRANSFERASE 2"/>
    <property type="match status" value="1"/>
</dbReference>
<accession>A0A7N4NPD9</accession>
<evidence type="ECO:0000256" key="1">
    <source>
        <dbReference type="ARBA" id="ARBA00004323"/>
    </source>
</evidence>
<evidence type="ECO:0000256" key="4">
    <source>
        <dbReference type="ARBA" id="ARBA00022692"/>
    </source>
</evidence>
<dbReference type="SUPFAM" id="SSF52540">
    <property type="entry name" value="P-loop containing nucleoside triphosphate hydrolases"/>
    <property type="match status" value="1"/>
</dbReference>
<feature type="compositionally biased region" description="Polar residues" evidence="10">
    <location>
        <begin position="629"/>
        <end position="639"/>
    </location>
</feature>
<dbReference type="AlphaFoldDB" id="A0A7N4NPD9"/>
<dbReference type="Gene3D" id="3.40.50.300">
    <property type="entry name" value="P-loop containing nucleotide triphosphate hydrolases"/>
    <property type="match status" value="1"/>
</dbReference>
<evidence type="ECO:0000313" key="12">
    <source>
        <dbReference type="Ensembl" id="ENSSHAP00000026210.1"/>
    </source>
</evidence>
<evidence type="ECO:0008006" key="14">
    <source>
        <dbReference type="Google" id="ProtNLM"/>
    </source>
</evidence>
<dbReference type="RefSeq" id="XP_023354875.2">
    <property type="nucleotide sequence ID" value="XM_023499107.2"/>
</dbReference>
<keyword evidence="8 11" id="KW-0472">Membrane</keyword>
<comment type="subcellular location">
    <subcellularLocation>
        <location evidence="1">Golgi apparatus membrane</location>
        <topology evidence="1">Single-pass type II membrane protein</topology>
    </subcellularLocation>
</comment>
<evidence type="ECO:0000256" key="6">
    <source>
        <dbReference type="ARBA" id="ARBA00022989"/>
    </source>
</evidence>
<evidence type="ECO:0000256" key="7">
    <source>
        <dbReference type="ARBA" id="ARBA00023034"/>
    </source>
</evidence>
<evidence type="ECO:0000256" key="3">
    <source>
        <dbReference type="ARBA" id="ARBA00022679"/>
    </source>
</evidence>
<comment type="similarity">
    <text evidence="2">Belongs to the galactose-3-O-sulfotransferase family.</text>
</comment>
<dbReference type="Ensembl" id="ENSSHAT00000036929.1">
    <property type="protein sequence ID" value="ENSSHAP00000026210.1"/>
    <property type="gene ID" value="ENSSHAG00000011858.2"/>
</dbReference>
<keyword evidence="13" id="KW-1185">Reference proteome</keyword>
<keyword evidence="3" id="KW-0808">Transferase</keyword>
<reference evidence="12" key="3">
    <citation type="submission" date="2025-09" db="UniProtKB">
        <authorList>
            <consortium name="Ensembl"/>
        </authorList>
    </citation>
    <scope>IDENTIFICATION</scope>
</reference>
<keyword evidence="7" id="KW-0333">Golgi apparatus</keyword>
<reference evidence="12 13" key="1">
    <citation type="journal article" date="2011" name="Proc. Natl. Acad. Sci. U.S.A.">
        <title>Genetic diversity and population structure of the endangered marsupial Sarcophilus harrisii (Tasmanian devil).</title>
        <authorList>
            <person name="Miller W."/>
            <person name="Hayes V.M."/>
            <person name="Ratan A."/>
            <person name="Petersen D.C."/>
            <person name="Wittekindt N.E."/>
            <person name="Miller J."/>
            <person name="Walenz B."/>
            <person name="Knight J."/>
            <person name="Qi J."/>
            <person name="Zhao F."/>
            <person name="Wang Q."/>
            <person name="Bedoya-Reina O.C."/>
            <person name="Katiyar N."/>
            <person name="Tomsho L.P."/>
            <person name="Kasson L.M."/>
            <person name="Hardie R.A."/>
            <person name="Woodbridge P."/>
            <person name="Tindall E.A."/>
            <person name="Bertelsen M.F."/>
            <person name="Dixon D."/>
            <person name="Pyecroft S."/>
            <person name="Helgen K.M."/>
            <person name="Lesk A.M."/>
            <person name="Pringle T.H."/>
            <person name="Patterson N."/>
            <person name="Zhang Y."/>
            <person name="Kreiss A."/>
            <person name="Woods G.M."/>
            <person name="Jones M.E."/>
            <person name="Schuster S.C."/>
        </authorList>
    </citation>
    <scope>NUCLEOTIDE SEQUENCE [LARGE SCALE GENOMIC DNA]</scope>
</reference>
<name>A0A7N4NPD9_SARHA</name>
<reference evidence="12" key="2">
    <citation type="submission" date="2025-08" db="UniProtKB">
        <authorList>
            <consortium name="Ensembl"/>
        </authorList>
    </citation>
    <scope>IDENTIFICATION</scope>
</reference>
<dbReference type="OrthoDB" id="9449895at2759"/>
<dbReference type="GeneID" id="111719705"/>
<evidence type="ECO:0000256" key="11">
    <source>
        <dbReference type="SAM" id="Phobius"/>
    </source>
</evidence>
<organism evidence="12 13">
    <name type="scientific">Sarcophilus harrisii</name>
    <name type="common">Tasmanian devil</name>
    <name type="synonym">Sarcophilus laniarius</name>
    <dbReference type="NCBI Taxonomy" id="9305"/>
    <lineage>
        <taxon>Eukaryota</taxon>
        <taxon>Metazoa</taxon>
        <taxon>Chordata</taxon>
        <taxon>Craniata</taxon>
        <taxon>Vertebrata</taxon>
        <taxon>Euteleostomi</taxon>
        <taxon>Mammalia</taxon>
        <taxon>Metatheria</taxon>
        <taxon>Dasyuromorphia</taxon>
        <taxon>Dasyuridae</taxon>
        <taxon>Sarcophilus</taxon>
    </lineage>
</organism>
<evidence type="ECO:0000256" key="10">
    <source>
        <dbReference type="SAM" id="MobiDB-lite"/>
    </source>
</evidence>
<feature type="region of interest" description="Disordered" evidence="10">
    <location>
        <begin position="195"/>
        <end position="217"/>
    </location>
</feature>
<dbReference type="InParanoid" id="A0A7N4NPD9"/>
<dbReference type="PANTHER" id="PTHR14647">
    <property type="entry name" value="GALACTOSE-3-O-SULFOTRANSFERASE"/>
    <property type="match status" value="1"/>
</dbReference>
<evidence type="ECO:0000256" key="5">
    <source>
        <dbReference type="ARBA" id="ARBA00022968"/>
    </source>
</evidence>
<gene>
    <name evidence="12" type="primary">LOC111719705</name>
</gene>